<organism evidence="1 2">
    <name type="scientific">Camellia lanceoleosa</name>
    <dbReference type="NCBI Taxonomy" id="1840588"/>
    <lineage>
        <taxon>Eukaryota</taxon>
        <taxon>Viridiplantae</taxon>
        <taxon>Streptophyta</taxon>
        <taxon>Embryophyta</taxon>
        <taxon>Tracheophyta</taxon>
        <taxon>Spermatophyta</taxon>
        <taxon>Magnoliopsida</taxon>
        <taxon>eudicotyledons</taxon>
        <taxon>Gunneridae</taxon>
        <taxon>Pentapetalae</taxon>
        <taxon>asterids</taxon>
        <taxon>Ericales</taxon>
        <taxon>Theaceae</taxon>
        <taxon>Camellia</taxon>
    </lineage>
</organism>
<accession>A0ACC0IRZ2</accession>
<evidence type="ECO:0000313" key="2">
    <source>
        <dbReference type="Proteomes" id="UP001060215"/>
    </source>
</evidence>
<proteinExistence type="predicted"/>
<sequence>MEDHLLPWKLFCRNVGPSLVHSSSVIQQMGAQLVKECHGHLRAIVLLARALKGVTDIGVWELALNQVMVKPKPNQTKPSQVMFHVLKFFWDQKDIITKSCIKNCIACPEQRTADSLVSSWVEYGLVETEANGKVILQELINSFVLENFDNGFVRMHQETRFVMSSFIPRHLRLGGLGLTETPEVGDWFYSMGIELMNNKLSELPEKPLCSSLQKLFLHNNYDLMEIPQLFFQDMPRLTHLDLSYTSIKSLPPSISNLKSLQKFFLRGCELLMELPPDIGALENLKEFDLEGTKIMYLPKEIGKLINLMCFKVSFCQHANRCKETKQMDTTIPKGVLSKLNRLRELIIDVNQDGEWWDADVKVILNELSNLKLLFTLELYLPSAELLQQLLQRLRWNSTECIDYFRFTVVHHRQRIISRLPHEVEEIFKKRKKMRRCLEYINGEGIPTEITEVLNHAHFFFLDRHWTVKMLSHFGNENMENLRFCLLVECNELQTIIDGDYEYLLGVHKKSVFQNLRYLGIHYMWNLQSIWKGPIYEGCLFNLKVLALHTCPNLTTIFTPDLLGNLRLLEELIVEDCCKIKSLVSQESSNLKNGYVLHSLKRISLLDLPELVSISDVLSISPMLKSLVVYNCPKLETLYANKAPSNKYLEIKGDKEWWESLKWHKSESSSSIRPTYEELGRGEYLMDELARDIYSHQQKMYF</sequence>
<dbReference type="Proteomes" id="UP001060215">
    <property type="component" value="Chromosome 3"/>
</dbReference>
<dbReference type="EMBL" id="CM045760">
    <property type="protein sequence ID" value="KAI8027690.1"/>
    <property type="molecule type" value="Genomic_DNA"/>
</dbReference>
<evidence type="ECO:0000313" key="1">
    <source>
        <dbReference type="EMBL" id="KAI8027690.1"/>
    </source>
</evidence>
<name>A0ACC0IRZ2_9ERIC</name>
<protein>
    <submittedName>
        <fullName evidence="1">Disease resistance protein RPS2</fullName>
    </submittedName>
</protein>
<keyword evidence="2" id="KW-1185">Reference proteome</keyword>
<gene>
    <name evidence="1" type="ORF">LOK49_LG02G02686</name>
</gene>
<reference evidence="1 2" key="1">
    <citation type="journal article" date="2022" name="Plant J.">
        <title>Chromosome-level genome of Camellia lanceoleosa provides a valuable resource for understanding genome evolution and self-incompatibility.</title>
        <authorList>
            <person name="Gong W."/>
            <person name="Xiao S."/>
            <person name="Wang L."/>
            <person name="Liao Z."/>
            <person name="Chang Y."/>
            <person name="Mo W."/>
            <person name="Hu G."/>
            <person name="Li W."/>
            <person name="Zhao G."/>
            <person name="Zhu H."/>
            <person name="Hu X."/>
            <person name="Ji K."/>
            <person name="Xiang X."/>
            <person name="Song Q."/>
            <person name="Yuan D."/>
            <person name="Jin S."/>
            <person name="Zhang L."/>
        </authorList>
    </citation>
    <scope>NUCLEOTIDE SEQUENCE [LARGE SCALE GENOMIC DNA]</scope>
    <source>
        <strain evidence="1">SQ_2022a</strain>
    </source>
</reference>
<comment type="caution">
    <text evidence="1">The sequence shown here is derived from an EMBL/GenBank/DDBJ whole genome shotgun (WGS) entry which is preliminary data.</text>
</comment>